<comment type="caution">
    <text evidence="4">The sequence shown here is derived from an EMBL/GenBank/DDBJ whole genome shotgun (WGS) entry which is preliminary data.</text>
</comment>
<sequence length="385" mass="44982">MKVAYIFLNNLKSKEACVHQALSFVSNFSKYDNIIFFSSFISKIEFTKVLNFFLIDNNFKTVRAPFVVVNNNFFIEKIGRLLSCFFVFLYLKLKKFDVIYTEDFSFVYFLSFIPKRLRFKGKIFFESHKIFFKTSNKVSYEQENKAYNSVDRFISVSKNCKDDLSLIFGIKDDNIIVLPNAVDFVGLTDLKERYRKLDSVIKKEKKDFFLLYSGSFIAWKGLDVLIKALKYTEKDIKALLVGGNKKDIDVLQRLAEKELVADKVLLVNKKNKKDLVKFMLCCDIGILPNNTDSNNVYTSPMKIFEYMVIGLPIVSSEISSVKDILRDMENVVFFKTNNEKDLAHKINFLYNNRDVCGRLSKNNLKYVKEFDINIRSLKIRDFFQA</sequence>
<reference evidence="4 5" key="1">
    <citation type="journal article" date="2017" name="ISME J.">
        <title>Potential for microbial H2 and metal transformations associated with novel bacteria and archaea in deep terrestrial subsurface sediments.</title>
        <authorList>
            <person name="Hernsdorf A.W."/>
            <person name="Amano Y."/>
            <person name="Miyakawa K."/>
            <person name="Ise K."/>
            <person name="Suzuki Y."/>
            <person name="Anantharaman K."/>
            <person name="Probst A."/>
            <person name="Burstein D."/>
            <person name="Thomas B.C."/>
            <person name="Banfield J.F."/>
        </authorList>
    </citation>
    <scope>NUCLEOTIDE SEQUENCE [LARGE SCALE GENOMIC DNA]</scope>
    <source>
        <strain evidence="4">HGW-Falkowbacteria-1</strain>
    </source>
</reference>
<evidence type="ECO:0008006" key="6">
    <source>
        <dbReference type="Google" id="ProtNLM"/>
    </source>
</evidence>
<dbReference type="Proteomes" id="UP000233517">
    <property type="component" value="Unassembled WGS sequence"/>
</dbReference>
<evidence type="ECO:0000313" key="4">
    <source>
        <dbReference type="EMBL" id="PKM91649.1"/>
    </source>
</evidence>
<dbReference type="InterPro" id="IPR001296">
    <property type="entry name" value="Glyco_trans_1"/>
</dbReference>
<dbReference type="Pfam" id="PF13439">
    <property type="entry name" value="Glyco_transf_4"/>
    <property type="match status" value="1"/>
</dbReference>
<dbReference type="Pfam" id="PF00534">
    <property type="entry name" value="Glycos_transf_1"/>
    <property type="match status" value="1"/>
</dbReference>
<organism evidence="4 5">
    <name type="scientific">Candidatus Falkowbacteria bacterium HGW-Falkowbacteria-1</name>
    <dbReference type="NCBI Taxonomy" id="2013768"/>
    <lineage>
        <taxon>Bacteria</taxon>
        <taxon>Candidatus Falkowiibacteriota</taxon>
    </lineage>
</organism>
<protein>
    <recommendedName>
        <fullName evidence="6">Glycosyl transferase family 1 domain-containing protein</fullName>
    </recommendedName>
</protein>
<dbReference type="GO" id="GO:0016757">
    <property type="term" value="F:glycosyltransferase activity"/>
    <property type="evidence" value="ECO:0007669"/>
    <property type="project" value="InterPro"/>
</dbReference>
<dbReference type="Gene3D" id="3.40.50.2000">
    <property type="entry name" value="Glycogen Phosphorylase B"/>
    <property type="match status" value="2"/>
</dbReference>
<feature type="domain" description="Glycosyltransferase subfamily 4-like N-terminal" evidence="3">
    <location>
        <begin position="75"/>
        <end position="183"/>
    </location>
</feature>
<evidence type="ECO:0000313" key="5">
    <source>
        <dbReference type="Proteomes" id="UP000233517"/>
    </source>
</evidence>
<dbReference type="PANTHER" id="PTHR46401">
    <property type="entry name" value="GLYCOSYLTRANSFERASE WBBK-RELATED"/>
    <property type="match status" value="1"/>
</dbReference>
<accession>A0A2N2EAD0</accession>
<dbReference type="PANTHER" id="PTHR46401:SF2">
    <property type="entry name" value="GLYCOSYLTRANSFERASE WBBK-RELATED"/>
    <property type="match status" value="1"/>
</dbReference>
<dbReference type="InterPro" id="IPR028098">
    <property type="entry name" value="Glyco_trans_4-like_N"/>
</dbReference>
<gene>
    <name evidence="4" type="ORF">CVU82_00350</name>
</gene>
<feature type="domain" description="Glycosyl transferase family 1" evidence="2">
    <location>
        <begin position="200"/>
        <end position="363"/>
    </location>
</feature>
<proteinExistence type="predicted"/>
<dbReference type="EMBL" id="PHAI01000001">
    <property type="protein sequence ID" value="PKM91649.1"/>
    <property type="molecule type" value="Genomic_DNA"/>
</dbReference>
<dbReference type="GO" id="GO:0009103">
    <property type="term" value="P:lipopolysaccharide biosynthetic process"/>
    <property type="evidence" value="ECO:0007669"/>
    <property type="project" value="TreeGrafter"/>
</dbReference>
<dbReference type="CDD" id="cd03801">
    <property type="entry name" value="GT4_PimA-like"/>
    <property type="match status" value="1"/>
</dbReference>
<name>A0A2N2EAD0_9BACT</name>
<evidence type="ECO:0000259" key="2">
    <source>
        <dbReference type="Pfam" id="PF00534"/>
    </source>
</evidence>
<evidence type="ECO:0000256" key="1">
    <source>
        <dbReference type="ARBA" id="ARBA00022679"/>
    </source>
</evidence>
<dbReference type="SUPFAM" id="SSF53756">
    <property type="entry name" value="UDP-Glycosyltransferase/glycogen phosphorylase"/>
    <property type="match status" value="1"/>
</dbReference>
<dbReference type="AlphaFoldDB" id="A0A2N2EAD0"/>
<keyword evidence="1" id="KW-0808">Transferase</keyword>
<evidence type="ECO:0000259" key="3">
    <source>
        <dbReference type="Pfam" id="PF13439"/>
    </source>
</evidence>